<feature type="domain" description="FHA" evidence="2">
    <location>
        <begin position="453"/>
        <end position="503"/>
    </location>
</feature>
<comment type="caution">
    <text evidence="3">The sequence shown here is derived from an EMBL/GenBank/DDBJ whole genome shotgun (WGS) entry which is preliminary data.</text>
</comment>
<feature type="transmembrane region" description="Helical" evidence="1">
    <location>
        <begin position="317"/>
        <end position="337"/>
    </location>
</feature>
<protein>
    <recommendedName>
        <fullName evidence="2">FHA domain-containing protein</fullName>
    </recommendedName>
</protein>
<dbReference type="InterPro" id="IPR045962">
    <property type="entry name" value="DUF6382"/>
</dbReference>
<sequence>MQHFRIDFAMNQGHEMMIDRESGIYRSELDDIELQMLRNEQIPYLLHIDWLELDARITFRYRLSGKRMLLHRLQQKPLAMEEYYTLLLGVVDALYGCRDYMLRPEGCLLDEQFIFIGEKLHDIALAYVPIKADTNAQAKGAGDLLSLVVRFTSYIDRIDGEGLKRVLHHLTGKKWPLEELRYTLLDLIGGIPNHQSGSVQQREIQPVGKVPFPEKQAQNMFGQSVSYPNGHSQIAQEPKQPAVKYAEPLLEPKLHMDAYQQHAVSNEFDLEFMKESDSVSESEPESKGKGRWIGTAALLVAAACIWRYVYLASPTKQSLLLCAGITLLLLAFSLWLWRNGWDRKVGLEDLEDANQQPYYEPGKFNGSEHLVIAREHENSNIRDIMESPMEASAVNQAASLHVVAAKTIYPSVDPTVWLSPDQEQLELQHSSALWLQRRLDGERTRLELTECSFKIGRIGEKVSYADHANGISRLHLELEYAEGHYMAKDLGSKNGSLLNGQVMVPYKSYKLNIGDIVQLAGEQGPAYELKAGK</sequence>
<dbReference type="InterPro" id="IPR008984">
    <property type="entry name" value="SMAD_FHA_dom_sf"/>
</dbReference>
<evidence type="ECO:0000256" key="1">
    <source>
        <dbReference type="SAM" id="Phobius"/>
    </source>
</evidence>
<dbReference type="PROSITE" id="PS50006">
    <property type="entry name" value="FHA_DOMAIN"/>
    <property type="match status" value="1"/>
</dbReference>
<dbReference type="Proteomes" id="UP000518605">
    <property type="component" value="Unassembled WGS sequence"/>
</dbReference>
<keyword evidence="4" id="KW-1185">Reference proteome</keyword>
<keyword evidence="1" id="KW-0812">Transmembrane</keyword>
<evidence type="ECO:0000259" key="2">
    <source>
        <dbReference type="PROSITE" id="PS50006"/>
    </source>
</evidence>
<dbReference type="Gene3D" id="2.60.200.20">
    <property type="match status" value="1"/>
</dbReference>
<dbReference type="AlphaFoldDB" id="A0A7W5GDC4"/>
<evidence type="ECO:0000313" key="3">
    <source>
        <dbReference type="EMBL" id="MBB3154887.1"/>
    </source>
</evidence>
<gene>
    <name evidence="3" type="ORF">FHS16_004969</name>
</gene>
<name>A0A7W5GDC4_9BACL</name>
<dbReference type="CDD" id="cd00060">
    <property type="entry name" value="FHA"/>
    <property type="match status" value="1"/>
</dbReference>
<keyword evidence="1" id="KW-0472">Membrane</keyword>
<dbReference type="SUPFAM" id="SSF49879">
    <property type="entry name" value="SMAD/FHA domain"/>
    <property type="match status" value="1"/>
</dbReference>
<dbReference type="Pfam" id="PF00498">
    <property type="entry name" value="FHA"/>
    <property type="match status" value="1"/>
</dbReference>
<proteinExistence type="predicted"/>
<dbReference type="InterPro" id="IPR000253">
    <property type="entry name" value="FHA_dom"/>
</dbReference>
<evidence type="ECO:0000313" key="4">
    <source>
        <dbReference type="Proteomes" id="UP000518605"/>
    </source>
</evidence>
<dbReference type="EMBL" id="JACHXW010000019">
    <property type="protein sequence ID" value="MBB3154887.1"/>
    <property type="molecule type" value="Genomic_DNA"/>
</dbReference>
<dbReference type="Pfam" id="PF19909">
    <property type="entry name" value="DUF6382"/>
    <property type="match status" value="1"/>
</dbReference>
<dbReference type="RefSeq" id="WP_183569053.1">
    <property type="nucleotide sequence ID" value="NZ_CBCSLB010000019.1"/>
</dbReference>
<keyword evidence="1" id="KW-1133">Transmembrane helix</keyword>
<reference evidence="3 4" key="1">
    <citation type="submission" date="2020-08" db="EMBL/GenBank/DDBJ databases">
        <title>Genomic Encyclopedia of Type Strains, Phase III (KMG-III): the genomes of soil and plant-associated and newly described type strains.</title>
        <authorList>
            <person name="Whitman W."/>
        </authorList>
    </citation>
    <scope>NUCLEOTIDE SEQUENCE [LARGE SCALE GENOMIC DNA]</scope>
    <source>
        <strain evidence="3 4">CECT 8234</strain>
    </source>
</reference>
<feature type="transmembrane region" description="Helical" evidence="1">
    <location>
        <begin position="292"/>
        <end position="311"/>
    </location>
</feature>
<accession>A0A7W5GDC4</accession>
<organism evidence="3 4">
    <name type="scientific">Paenibacillus endophyticus</name>
    <dbReference type="NCBI Taxonomy" id="1294268"/>
    <lineage>
        <taxon>Bacteria</taxon>
        <taxon>Bacillati</taxon>
        <taxon>Bacillota</taxon>
        <taxon>Bacilli</taxon>
        <taxon>Bacillales</taxon>
        <taxon>Paenibacillaceae</taxon>
        <taxon>Paenibacillus</taxon>
    </lineage>
</organism>